<dbReference type="InterPro" id="IPR014001">
    <property type="entry name" value="Helicase_ATP-bd"/>
</dbReference>
<dbReference type="InterPro" id="IPR006054">
    <property type="entry name" value="DnaQ"/>
</dbReference>
<dbReference type="PANTHER" id="PTHR11472:SF34">
    <property type="entry name" value="REGULATOR OF TELOMERE ELONGATION HELICASE 1"/>
    <property type="match status" value="1"/>
</dbReference>
<proteinExistence type="inferred from homology"/>
<feature type="domain" description="Helicase ATP-binding" evidence="15">
    <location>
        <begin position="253"/>
        <end position="537"/>
    </location>
</feature>
<feature type="coiled-coil region" evidence="14">
    <location>
        <begin position="490"/>
        <end position="543"/>
    </location>
</feature>
<sequence length="939" mass="105439">MMGKQAATTSPVYAIVDLETTGTNWKNQARIIQIGCVLVQDNQIIHQFETKVNPGVAIPSAVQQLTGIHQRDLQSAPTFDELAPSICAMLTDTTFVAHNVNFDFSFLNMELVKAGYPELTIPAIDTVTLSQILMPTAPSFRLRDLTSYLGIEHDNPHSASSDAEATAILLMDLMRRLHELPTLTLTKLAELNLKLPEQTAVMFARELAMREAAPVNLDNAHYVSNGIVLHKIRPRTVEHPHRKFPYPRTKKQKATFFGDKYQYRPVQAKLMNSIYNQFRQPDGSQQLVIEAGTGTGKTLGYLVPLSYLAYPHGQIIISTVTNVLQKQLAQVVNEQLGELLPFQLQAVIVKGNQHYIHLGKYVRSLSMNEDGANVQLLKARLLVWLTQTTTGDLDELNLNSMRSPYFATIQHHGLHTVTPDEPFYRDDFLIRRQQALQTANIVITNHAYLVEHAAELTNDQQASYLVVDEAQHLSHSVMRHSRLTIEFAKLSTALNQLKNLVSQRDEHNLRAVFAKLPLGSYNIELLQTDLGAVEQALEEFQTALLNLLPASQATTGYVEAMVPVAAIAEILDFTQPLMIGLEQALASVQLHFNALQRLFDGRRDSWLSLDRYQMNQFSSHFAVLAQANDELHRLANGVDDEAAAFWVSYIEGNELGNLKLSGGLLAQNHYLSTHVYPHFKAMVFTGATLFTSQRSAYLYQQLDLDPETVKTKHFGSPFDYEHQMELLIASDAVEPSLESEYLDYLATTIAEITTQNPCQTMILFNSLVTIEQVYSRLRKTSLFDQRDILAQGINGNRDKLLKQFATGTDSVLLGAASFWEGIDLPEDQLQLLIVTRLPFDSPDDVLVKAQHEHLKRQGKSPFYQVDLPQMIMRMRQGIGRLLRTDRDYGTVVILDPRLITRRYGKSVLKMLPQGMPVAAIPTSQLAGRVKKFLKTHGAV</sequence>
<dbReference type="Pfam" id="PF13307">
    <property type="entry name" value="Helicase_C_2"/>
    <property type="match status" value="1"/>
</dbReference>
<dbReference type="GO" id="GO:0016887">
    <property type="term" value="F:ATP hydrolysis activity"/>
    <property type="evidence" value="ECO:0007669"/>
    <property type="project" value="RHEA"/>
</dbReference>
<comment type="cofactor">
    <cofactor evidence="1">
        <name>[4Fe-4S] cluster</name>
        <dbReference type="ChEBI" id="CHEBI:49883"/>
    </cofactor>
</comment>
<comment type="caution">
    <text evidence="16">The sequence shown here is derived from an EMBL/GenBank/DDBJ whole genome shotgun (WGS) entry which is preliminary data.</text>
</comment>
<evidence type="ECO:0000256" key="5">
    <source>
        <dbReference type="ARBA" id="ARBA00022722"/>
    </source>
</evidence>
<dbReference type="SMART" id="SM00487">
    <property type="entry name" value="DEXDc"/>
    <property type="match status" value="1"/>
</dbReference>
<dbReference type="FunFam" id="3.30.420.10:FF:000045">
    <property type="entry name" value="3'-5' exonuclease DinG"/>
    <property type="match status" value="1"/>
</dbReference>
<evidence type="ECO:0000256" key="9">
    <source>
        <dbReference type="ARBA" id="ARBA00022840"/>
    </source>
</evidence>
<evidence type="ECO:0000313" key="17">
    <source>
        <dbReference type="Proteomes" id="UP000051084"/>
    </source>
</evidence>
<dbReference type="SUPFAM" id="SSF53098">
    <property type="entry name" value="Ribonuclease H-like"/>
    <property type="match status" value="1"/>
</dbReference>
<dbReference type="Gene3D" id="3.30.420.10">
    <property type="entry name" value="Ribonuclease H-like superfamily/Ribonuclease H"/>
    <property type="match status" value="1"/>
</dbReference>
<evidence type="ECO:0000256" key="3">
    <source>
        <dbReference type="ARBA" id="ARBA00022695"/>
    </source>
</evidence>
<dbReference type="HAMAP" id="MF_02206">
    <property type="entry name" value="DinG_exonucl"/>
    <property type="match status" value="1"/>
</dbReference>
<reference evidence="16 17" key="1">
    <citation type="journal article" date="2015" name="Genome Announc.">
        <title>Expanding the biotechnology potential of lactobacilli through comparative genomics of 213 strains and associated genera.</title>
        <authorList>
            <person name="Sun Z."/>
            <person name="Harris H.M."/>
            <person name="McCann A."/>
            <person name="Guo C."/>
            <person name="Argimon S."/>
            <person name="Zhang W."/>
            <person name="Yang X."/>
            <person name="Jeffery I.B."/>
            <person name="Cooney J.C."/>
            <person name="Kagawa T.F."/>
            <person name="Liu W."/>
            <person name="Song Y."/>
            <person name="Salvetti E."/>
            <person name="Wrobel A."/>
            <person name="Rasinkangas P."/>
            <person name="Parkhill J."/>
            <person name="Rea M.C."/>
            <person name="O'Sullivan O."/>
            <person name="Ritari J."/>
            <person name="Douillard F.P."/>
            <person name="Paul Ross R."/>
            <person name="Yang R."/>
            <person name="Briner A.E."/>
            <person name="Felis G.E."/>
            <person name="de Vos W.M."/>
            <person name="Barrangou R."/>
            <person name="Klaenhammer T.R."/>
            <person name="Caufield P.W."/>
            <person name="Cui Y."/>
            <person name="Zhang H."/>
            <person name="O'Toole P.W."/>
        </authorList>
    </citation>
    <scope>NUCLEOTIDE SEQUENCE [LARGE SCALE GENOMIC DNA]</scope>
    <source>
        <strain evidence="16 17">DSM 18793</strain>
    </source>
</reference>
<keyword evidence="3" id="KW-0548">Nucleotidyltransferase</keyword>
<dbReference type="InterPro" id="IPR006310">
    <property type="entry name" value="DinG"/>
</dbReference>
<name>A0A0R1UL30_9LACO</name>
<dbReference type="InterPro" id="IPR011545">
    <property type="entry name" value="DEAD/DEAH_box_helicase_dom"/>
</dbReference>
<evidence type="ECO:0000256" key="8">
    <source>
        <dbReference type="ARBA" id="ARBA00022839"/>
    </source>
</evidence>
<dbReference type="InterPro" id="IPR013520">
    <property type="entry name" value="Ribonucl_H"/>
</dbReference>
<dbReference type="Pfam" id="PF00270">
    <property type="entry name" value="DEAD"/>
    <property type="match status" value="1"/>
</dbReference>
<dbReference type="Gene3D" id="3.40.50.300">
    <property type="entry name" value="P-loop containing nucleotide triphosphate hydrolases"/>
    <property type="match status" value="2"/>
</dbReference>
<evidence type="ECO:0000256" key="1">
    <source>
        <dbReference type="ARBA" id="ARBA00001966"/>
    </source>
</evidence>
<dbReference type="GO" id="GO:0008408">
    <property type="term" value="F:3'-5' exonuclease activity"/>
    <property type="evidence" value="ECO:0007669"/>
    <property type="project" value="UniProtKB-UniRule"/>
</dbReference>
<dbReference type="InterPro" id="IPR027417">
    <property type="entry name" value="P-loop_NTPase"/>
</dbReference>
<keyword evidence="16" id="KW-0347">Helicase</keyword>
<keyword evidence="7 12" id="KW-0378">Hydrolase</keyword>
<evidence type="ECO:0000256" key="12">
    <source>
        <dbReference type="HAMAP-Rule" id="MF_02206"/>
    </source>
</evidence>
<dbReference type="NCBIfam" id="TIGR01407">
    <property type="entry name" value="dinG_rel"/>
    <property type="match status" value="1"/>
</dbReference>
<keyword evidence="17" id="KW-1185">Reference proteome</keyword>
<keyword evidence="2" id="KW-0808">Transferase</keyword>
<dbReference type="GO" id="GO:0005524">
    <property type="term" value="F:ATP binding"/>
    <property type="evidence" value="ECO:0007669"/>
    <property type="project" value="UniProtKB-UniRule"/>
</dbReference>
<dbReference type="SMART" id="SM00479">
    <property type="entry name" value="EXOIII"/>
    <property type="match status" value="1"/>
</dbReference>
<protein>
    <recommendedName>
        <fullName evidence="12 13">3'-5' exonuclease DinG</fullName>
        <ecNumber evidence="12 13">3.1.-.-</ecNumber>
    </recommendedName>
</protein>
<gene>
    <name evidence="12 13" type="primary">dinG</name>
    <name evidence="16" type="ORF">FC21_GL001489</name>
</gene>
<evidence type="ECO:0000256" key="7">
    <source>
        <dbReference type="ARBA" id="ARBA00022801"/>
    </source>
</evidence>
<dbReference type="SMART" id="SM00491">
    <property type="entry name" value="HELICc2"/>
    <property type="match status" value="1"/>
</dbReference>
<keyword evidence="14" id="KW-0175">Coiled coil</keyword>
<keyword evidence="10" id="KW-0239">DNA-directed DNA polymerase</keyword>
<evidence type="ECO:0000259" key="15">
    <source>
        <dbReference type="PROSITE" id="PS51193"/>
    </source>
</evidence>
<evidence type="ECO:0000256" key="10">
    <source>
        <dbReference type="ARBA" id="ARBA00022932"/>
    </source>
</evidence>
<dbReference type="EC" id="3.1.-.-" evidence="12 13"/>
<comment type="catalytic activity">
    <reaction evidence="11">
        <text>ATP + H2O = ADP + phosphate + H(+)</text>
        <dbReference type="Rhea" id="RHEA:13065"/>
        <dbReference type="ChEBI" id="CHEBI:15377"/>
        <dbReference type="ChEBI" id="CHEBI:15378"/>
        <dbReference type="ChEBI" id="CHEBI:30616"/>
        <dbReference type="ChEBI" id="CHEBI:43474"/>
        <dbReference type="ChEBI" id="CHEBI:456216"/>
        <dbReference type="EC" id="5.6.2.3"/>
    </reaction>
</comment>
<evidence type="ECO:0000256" key="13">
    <source>
        <dbReference type="RuleBase" id="RU364106"/>
    </source>
</evidence>
<evidence type="ECO:0000313" key="16">
    <source>
        <dbReference type="EMBL" id="KRL94017.1"/>
    </source>
</evidence>
<dbReference type="GO" id="GO:0003887">
    <property type="term" value="F:DNA-directed DNA polymerase activity"/>
    <property type="evidence" value="ECO:0007669"/>
    <property type="project" value="UniProtKB-KW"/>
</dbReference>
<dbReference type="GO" id="GO:0006260">
    <property type="term" value="P:DNA replication"/>
    <property type="evidence" value="ECO:0007669"/>
    <property type="project" value="UniProtKB-KW"/>
</dbReference>
<evidence type="ECO:0000256" key="6">
    <source>
        <dbReference type="ARBA" id="ARBA00022741"/>
    </source>
</evidence>
<dbReference type="InterPro" id="IPR045028">
    <property type="entry name" value="DinG/Rad3-like"/>
</dbReference>
<evidence type="ECO:0000256" key="2">
    <source>
        <dbReference type="ARBA" id="ARBA00022679"/>
    </source>
</evidence>
<evidence type="ECO:0000256" key="11">
    <source>
        <dbReference type="ARBA" id="ARBA00048954"/>
    </source>
</evidence>
<accession>A0A0R1UL30</accession>
<dbReference type="SUPFAM" id="SSF52540">
    <property type="entry name" value="P-loop containing nucleoside triphosphate hydrolases"/>
    <property type="match status" value="2"/>
</dbReference>
<comment type="function">
    <text evidence="12 13">3'-5' exonuclease.</text>
</comment>
<dbReference type="Pfam" id="PF00929">
    <property type="entry name" value="RNase_T"/>
    <property type="match status" value="1"/>
</dbReference>
<dbReference type="InterPro" id="IPR012337">
    <property type="entry name" value="RNaseH-like_sf"/>
</dbReference>
<feature type="binding site" evidence="12">
    <location>
        <begin position="291"/>
        <end position="298"/>
    </location>
    <ligand>
        <name>ATP</name>
        <dbReference type="ChEBI" id="CHEBI:30616"/>
    </ligand>
</feature>
<evidence type="ECO:0000256" key="4">
    <source>
        <dbReference type="ARBA" id="ARBA00022705"/>
    </source>
</evidence>
<dbReference type="InterPro" id="IPR036397">
    <property type="entry name" value="RNaseH_sf"/>
</dbReference>
<keyword evidence="8 12" id="KW-0269">Exonuclease</keyword>
<keyword evidence="6 12" id="KW-0547">Nucleotide-binding</keyword>
<dbReference type="InterPro" id="IPR006555">
    <property type="entry name" value="ATP-dep_Helicase_C"/>
</dbReference>
<dbReference type="GO" id="GO:0043139">
    <property type="term" value="F:5'-3' DNA helicase activity"/>
    <property type="evidence" value="ECO:0007669"/>
    <property type="project" value="UniProtKB-EC"/>
</dbReference>
<dbReference type="InterPro" id="IPR014013">
    <property type="entry name" value="Helic_SF1/SF2_ATP-bd_DinG/Rad3"/>
</dbReference>
<organism evidence="16 17">
    <name type="scientific">Limosilactobacillus equigenerosi DSM 18793 = JCM 14505</name>
    <dbReference type="NCBI Taxonomy" id="1423742"/>
    <lineage>
        <taxon>Bacteria</taxon>
        <taxon>Bacillati</taxon>
        <taxon>Bacillota</taxon>
        <taxon>Bacilli</taxon>
        <taxon>Lactobacillales</taxon>
        <taxon>Lactobacillaceae</taxon>
        <taxon>Limosilactobacillus</taxon>
    </lineage>
</organism>
<dbReference type="PATRIC" id="fig|1423742.4.peg.1543"/>
<keyword evidence="5 12" id="KW-0540">Nuclease</keyword>
<evidence type="ECO:0000256" key="14">
    <source>
        <dbReference type="SAM" id="Coils"/>
    </source>
</evidence>
<keyword evidence="9 12" id="KW-0067">ATP-binding</keyword>
<dbReference type="GO" id="GO:0003677">
    <property type="term" value="F:DNA binding"/>
    <property type="evidence" value="ECO:0007669"/>
    <property type="project" value="InterPro"/>
</dbReference>
<comment type="similarity">
    <text evidence="12 13">Belongs to the helicase family. DinG subfamily. Type 2 sub-subfamily.</text>
</comment>
<dbReference type="EMBL" id="AZGC01000039">
    <property type="protein sequence ID" value="KRL94017.1"/>
    <property type="molecule type" value="Genomic_DNA"/>
</dbReference>
<dbReference type="Proteomes" id="UP000051084">
    <property type="component" value="Unassembled WGS sequence"/>
</dbReference>
<feature type="short sequence motif" description="DEAH box" evidence="12">
    <location>
        <begin position="468"/>
        <end position="471"/>
    </location>
</feature>
<dbReference type="NCBIfam" id="TIGR00573">
    <property type="entry name" value="dnaq"/>
    <property type="match status" value="1"/>
</dbReference>
<dbReference type="AlphaFoldDB" id="A0A0R1UL30"/>
<dbReference type="STRING" id="417373.GCA_001570685_00580"/>
<keyword evidence="4" id="KW-0235">DNA replication</keyword>
<dbReference type="CDD" id="cd06127">
    <property type="entry name" value="DEDDh"/>
    <property type="match status" value="1"/>
</dbReference>
<dbReference type="PANTHER" id="PTHR11472">
    <property type="entry name" value="DNA REPAIR DEAD HELICASE RAD3/XP-D SUBFAMILY MEMBER"/>
    <property type="match status" value="1"/>
</dbReference>
<dbReference type="PROSITE" id="PS51193">
    <property type="entry name" value="HELICASE_ATP_BIND_2"/>
    <property type="match status" value="1"/>
</dbReference>